<name>A0A1M7BGA1_9FLAO</name>
<evidence type="ECO:0008006" key="7">
    <source>
        <dbReference type="Google" id="ProtNLM"/>
    </source>
</evidence>
<keyword evidence="6" id="KW-1185">Reference proteome</keyword>
<dbReference type="Proteomes" id="UP000198940">
    <property type="component" value="Unassembled WGS sequence"/>
</dbReference>
<keyword evidence="2" id="KW-0732">Signal</keyword>
<proteinExistence type="predicted"/>
<feature type="chain" id="PRO_5009924145" description="Conjugal transfer protein TraI" evidence="2">
    <location>
        <begin position="25"/>
        <end position="210"/>
    </location>
</feature>
<reference evidence="4 5" key="1">
    <citation type="submission" date="2016-11" db="EMBL/GenBank/DDBJ databases">
        <authorList>
            <person name="Varghese N."/>
            <person name="Submissions S."/>
        </authorList>
    </citation>
    <scope>NUCLEOTIDE SEQUENCE [LARGE SCALE GENOMIC DNA]</scope>
    <source>
        <strain evidence="4 5">CGMCC 1.12174</strain>
        <strain evidence="3 6">DSM 26351</strain>
    </source>
</reference>
<dbReference type="Proteomes" id="UP000184031">
    <property type="component" value="Unassembled WGS sequence"/>
</dbReference>
<organism evidence="4 5">
    <name type="scientific">Flagellimonas taeanensis</name>
    <dbReference type="NCBI Taxonomy" id="1005926"/>
    <lineage>
        <taxon>Bacteria</taxon>
        <taxon>Pseudomonadati</taxon>
        <taxon>Bacteroidota</taxon>
        <taxon>Flavobacteriia</taxon>
        <taxon>Flavobacteriales</taxon>
        <taxon>Flavobacteriaceae</taxon>
        <taxon>Flagellimonas</taxon>
    </lineage>
</organism>
<evidence type="ECO:0000313" key="4">
    <source>
        <dbReference type="EMBL" id="SHL54058.1"/>
    </source>
</evidence>
<dbReference type="OrthoDB" id="1433784at2"/>
<evidence type="ECO:0000313" key="5">
    <source>
        <dbReference type="Proteomes" id="UP000184031"/>
    </source>
</evidence>
<sequence>MKKLIYLFNLVPLVALGQIPVTDAATNGSLVITNNQLAQIHIQLRSLGNRLASTNRKLDRLIDLMEKNNDQTTRSREILKEELDAMKTAPDYVLESTELSNITELKHKILEAYRTSQETIGNLKNLETEETKEFLAIATDALLRTKDLFQQSRTILNTRSLMHPEERLKKINDITVKLNGVLDGLIAHNKRMKQLDASRTIRRTLIELNR</sequence>
<protein>
    <recommendedName>
        <fullName evidence="7">Conjugal transfer protein TraI</fullName>
    </recommendedName>
</protein>
<comment type="caution">
    <text evidence="4">The sequence shown here is derived from an EMBL/GenBank/DDBJ whole genome shotgun (WGS) entry which is preliminary data.</text>
</comment>
<keyword evidence="1" id="KW-0175">Coiled coil</keyword>
<feature type="signal peptide" evidence="2">
    <location>
        <begin position="1"/>
        <end position="24"/>
    </location>
</feature>
<evidence type="ECO:0000256" key="1">
    <source>
        <dbReference type="SAM" id="Coils"/>
    </source>
</evidence>
<evidence type="ECO:0000256" key="2">
    <source>
        <dbReference type="SAM" id="SignalP"/>
    </source>
</evidence>
<dbReference type="AlphaFoldDB" id="A0A1M7BGA1"/>
<feature type="coiled-coil region" evidence="1">
    <location>
        <begin position="44"/>
        <end position="89"/>
    </location>
</feature>
<accession>A0A1M7BGA1</accession>
<dbReference type="RefSeq" id="WP_072882363.1">
    <property type="nucleotide sequence ID" value="NZ_FOKU01000010.1"/>
</dbReference>
<dbReference type="EMBL" id="FRAT01000011">
    <property type="protein sequence ID" value="SHL54058.1"/>
    <property type="molecule type" value="Genomic_DNA"/>
</dbReference>
<evidence type="ECO:0000313" key="6">
    <source>
        <dbReference type="Proteomes" id="UP000198940"/>
    </source>
</evidence>
<gene>
    <name evidence="3" type="ORF">SAMN04487891_110153</name>
    <name evidence="4" type="ORF">SAMN05216293_3715</name>
</gene>
<evidence type="ECO:0000313" key="3">
    <source>
        <dbReference type="EMBL" id="SFC40735.1"/>
    </source>
</evidence>
<dbReference type="STRING" id="1055723.SAMN05216293_3715"/>
<dbReference type="EMBL" id="FOKU01000010">
    <property type="protein sequence ID" value="SFC40735.1"/>
    <property type="molecule type" value="Genomic_DNA"/>
</dbReference>